<dbReference type="Proteomes" id="UP000032142">
    <property type="component" value="Unassembled WGS sequence"/>
</dbReference>
<organism evidence="1 2">
    <name type="scientific">Gossypium arboreum</name>
    <name type="common">Tree cotton</name>
    <name type="synonym">Gossypium nanking</name>
    <dbReference type="NCBI Taxonomy" id="29729"/>
    <lineage>
        <taxon>Eukaryota</taxon>
        <taxon>Viridiplantae</taxon>
        <taxon>Streptophyta</taxon>
        <taxon>Embryophyta</taxon>
        <taxon>Tracheophyta</taxon>
        <taxon>Spermatophyta</taxon>
        <taxon>Magnoliopsida</taxon>
        <taxon>eudicotyledons</taxon>
        <taxon>Gunneridae</taxon>
        <taxon>Pentapetalae</taxon>
        <taxon>rosids</taxon>
        <taxon>malvids</taxon>
        <taxon>Malvales</taxon>
        <taxon>Malvaceae</taxon>
        <taxon>Malvoideae</taxon>
        <taxon>Gossypium</taxon>
    </lineage>
</organism>
<dbReference type="AlphaFoldDB" id="A0A0B0MVS5"/>
<name>A0A0B0MVS5_GOSAR</name>
<evidence type="ECO:0000313" key="2">
    <source>
        <dbReference type="Proteomes" id="UP000032142"/>
    </source>
</evidence>
<dbReference type="EMBL" id="JRRC01412300">
    <property type="protein sequence ID" value="KHG04472.1"/>
    <property type="molecule type" value="Genomic_DNA"/>
</dbReference>
<proteinExistence type="predicted"/>
<evidence type="ECO:0000313" key="1">
    <source>
        <dbReference type="EMBL" id="KHG04472.1"/>
    </source>
</evidence>
<keyword evidence="2" id="KW-1185">Reference proteome</keyword>
<gene>
    <name evidence="1" type="ORF">F383_29377</name>
</gene>
<protein>
    <submittedName>
        <fullName evidence="1">Uncharacterized protein</fullName>
    </submittedName>
</protein>
<comment type="caution">
    <text evidence="1">The sequence shown here is derived from an EMBL/GenBank/DDBJ whole genome shotgun (WGS) entry which is preliminary data.</text>
</comment>
<accession>A0A0B0MVS5</accession>
<reference evidence="2" key="1">
    <citation type="submission" date="2014-09" db="EMBL/GenBank/DDBJ databases">
        <authorList>
            <person name="Mudge J."/>
            <person name="Ramaraj T."/>
            <person name="Lindquist I.E."/>
            <person name="Bharti A.K."/>
            <person name="Sundararajan A."/>
            <person name="Cameron C.T."/>
            <person name="Woodward J.E."/>
            <person name="May G.D."/>
            <person name="Brubaker C."/>
            <person name="Broadhvest J."/>
            <person name="Wilkins T.A."/>
        </authorList>
    </citation>
    <scope>NUCLEOTIDE SEQUENCE</scope>
    <source>
        <strain evidence="2">cv. AKA8401</strain>
    </source>
</reference>
<sequence>MNVLSCHISSFNKASLMSITYVPVHTRTYKITLPSLPCPFGTFIASSIIIPVKQSEYYKCHKHT</sequence>